<dbReference type="Proteomes" id="UP000006352">
    <property type="component" value="Unassembled WGS sequence"/>
</dbReference>
<evidence type="ECO:0000313" key="3">
    <source>
        <dbReference type="Proteomes" id="UP000006352"/>
    </source>
</evidence>
<feature type="compositionally biased region" description="Basic residues" evidence="1">
    <location>
        <begin position="159"/>
        <end position="172"/>
    </location>
</feature>
<dbReference type="GeneID" id="24095794"/>
<feature type="compositionally biased region" description="Low complexity" evidence="1">
    <location>
        <begin position="714"/>
        <end position="726"/>
    </location>
</feature>
<dbReference type="OrthoDB" id="435520at2759"/>
<dbReference type="RefSeq" id="XP_012180166.1">
    <property type="nucleotide sequence ID" value="XM_012324776.1"/>
</dbReference>
<evidence type="ECO:0000256" key="1">
    <source>
        <dbReference type="SAM" id="MobiDB-lite"/>
    </source>
</evidence>
<proteinExistence type="predicted"/>
<organism evidence="2 3">
    <name type="scientific">Fibroporia radiculosa</name>
    <dbReference type="NCBI Taxonomy" id="599839"/>
    <lineage>
        <taxon>Eukaryota</taxon>
        <taxon>Fungi</taxon>
        <taxon>Dikarya</taxon>
        <taxon>Basidiomycota</taxon>
        <taxon>Agaricomycotina</taxon>
        <taxon>Agaricomycetes</taxon>
        <taxon>Polyporales</taxon>
        <taxon>Fibroporiaceae</taxon>
        <taxon>Fibroporia</taxon>
    </lineage>
</organism>
<feature type="region of interest" description="Disordered" evidence="1">
    <location>
        <begin position="830"/>
        <end position="850"/>
    </location>
</feature>
<dbReference type="InterPro" id="IPR029058">
    <property type="entry name" value="AB_hydrolase_fold"/>
</dbReference>
<accession>J4G3G4</accession>
<feature type="region of interest" description="Disordered" evidence="1">
    <location>
        <begin position="421"/>
        <end position="476"/>
    </location>
</feature>
<feature type="compositionally biased region" description="Polar residues" evidence="1">
    <location>
        <begin position="440"/>
        <end position="456"/>
    </location>
</feature>
<name>J4G3G4_9APHY</name>
<sequence>MAAVLSRSPADLSSSPPSSSRDPPQRLSKKSSFLSLRRDRKSISSIDAPIIAPSPALGQSSRPNDRSSTSPSAYHALHESPAPSAPRRSSSRVRAHGRKASKSVSSTHEQPSSSNCASRGKERQHRNREGLHDTVEHGSQPFPTMGHEKTLSGSSHTTTRSRRRSHTGRSKTHGSSTPPHNRPFNISLLDSASSVLSHYEDTPRTPVDELSFREPVFSMPVVVAAPVSGVEMMDALVDGMNHRYGSDDHFMGMGGISGRMKVSKSGYHPLYHPPLPTPPPGVVLGKVSQRQQPPQSRESDEDDDKTQVVVPRWSEHKRRNTGSSRKASTNFNSPSPSRPPSSHSVDTQVGSSRHVAPSISEIIRAHAPPSQQVRSRKSSLAHSAGHGTLHEHVEPALSPPEEEGDLISRSSVDTIAEEVQRTIRNQNRSSVSPRPLHLSRSFQRTPSALSESTRTLSSPRSEGRRESSLFSYSTQSDHPHLPAADFAGLTKLPTSSPSQTIAQYLRSARLTTLLSLVRSPHASREHPLTVSLSDLGSPHGFPLVVFLGLGCVRHIMGLYDEMAECLGLRLITIDRWGLGRTDIPRSKAARGILEWTSVVEEVLDQLHIDQCSVMAHSAGAPYALAFANRFPERIRGDVCLLAPWVGGGEGAGYKWLKYVPNGILKTAQAAEWKVQAWMIGKPPTFAFEGIGYDATTSSASSVTHGSNVTSPHASSKSPPTSTRTSTHLLRVDEVQPRPSMSSGVFSEYDDLRDFEGRFESMSTLERKSSGSDHDRTVTITKVATRKPSRGFLGRLKSGHTCQPQLPPEEKSTLPRTGKKLKVLRSMGSLKGRSKLPPVEVPARPPEVPRLPASMGPDIGLGLDHLDFTDTVRIKSSSTPPFCSDSGAMKGKETSLETADEQLFSTRAHGRRSISLVAPERPRLSDPTPPNSPLPDDSSPANFQAALGNALLAASHAESSKGTHRDLLQILNHDRQPWGFSYIAYPHTVRVWYGDRDERIAENAVRWMENTMGPDKCRVQVVPGADHALMYRSGVVVDVLEKVCEFWREYLGSMPSASVRERCLRAQTRTVETIARTARKAMVEESATARATWEEISDDVNSEDEGRADVDVVVCTVPDEYEACKGDDVEPDCDDADVENVHAAVEDPIREVVIVCDGTEAEAEVEEDVEKAGVDMVEVGAGDKFGDPGAASDGEKRGEFEIFSAETVDTLENFFNVVAAEGNDRENAEVLAVVLPKPVDMDPVLVTRLGNEVFGLPENEVPRELPAIKVDVLGEREAKEEEPESLAEIGEEISDEVLANVEIAPALLLLRMLEILGREDVGERAQGMIGVAADKYVESVVEAIGHGNG</sequence>
<feature type="compositionally biased region" description="Polar residues" evidence="1">
    <location>
        <begin position="57"/>
        <end position="72"/>
    </location>
</feature>
<feature type="compositionally biased region" description="Polar residues" evidence="1">
    <location>
        <begin position="102"/>
        <end position="117"/>
    </location>
</feature>
<feature type="compositionally biased region" description="Polar residues" evidence="1">
    <location>
        <begin position="422"/>
        <end position="432"/>
    </location>
</feature>
<dbReference type="EMBL" id="HE797010">
    <property type="protein sequence ID" value="CCM00883.1"/>
    <property type="molecule type" value="Genomic_DNA"/>
</dbReference>
<evidence type="ECO:0000313" key="2">
    <source>
        <dbReference type="EMBL" id="CCM00883.1"/>
    </source>
</evidence>
<dbReference type="PANTHER" id="PTHR43433">
    <property type="entry name" value="HYDROLASE, ALPHA/BETA FOLD FAMILY PROTEIN"/>
    <property type="match status" value="1"/>
</dbReference>
<feature type="region of interest" description="Disordered" evidence="1">
    <location>
        <begin position="915"/>
        <end position="940"/>
    </location>
</feature>
<feature type="region of interest" description="Disordered" evidence="1">
    <location>
        <begin position="698"/>
        <end position="730"/>
    </location>
</feature>
<feature type="compositionally biased region" description="Pro residues" evidence="1">
    <location>
        <begin position="838"/>
        <end position="848"/>
    </location>
</feature>
<feature type="compositionally biased region" description="Basic and acidic residues" evidence="1">
    <location>
        <begin position="127"/>
        <end position="136"/>
    </location>
</feature>
<feature type="compositionally biased region" description="Low complexity" evidence="1">
    <location>
        <begin position="1"/>
        <end position="35"/>
    </location>
</feature>
<dbReference type="SUPFAM" id="SSF53474">
    <property type="entry name" value="alpha/beta-Hydrolases"/>
    <property type="match status" value="1"/>
</dbReference>
<dbReference type="HOGENOM" id="CLU_005758_0_0_1"/>
<evidence type="ECO:0008006" key="4">
    <source>
        <dbReference type="Google" id="ProtNLM"/>
    </source>
</evidence>
<feature type="compositionally biased region" description="Low complexity" evidence="1">
    <location>
        <begin position="43"/>
        <end position="56"/>
    </location>
</feature>
<feature type="region of interest" description="Disordered" evidence="1">
    <location>
        <begin position="1"/>
        <end position="186"/>
    </location>
</feature>
<dbReference type="PANTHER" id="PTHR43433:SF10">
    <property type="entry name" value="AB HYDROLASE-1 DOMAIN-CONTAINING PROTEIN"/>
    <property type="match status" value="1"/>
</dbReference>
<dbReference type="InParanoid" id="J4G3G4"/>
<feature type="region of interest" description="Disordered" evidence="1">
    <location>
        <begin position="265"/>
        <end position="406"/>
    </location>
</feature>
<dbReference type="STRING" id="599839.J4G3G4"/>
<feature type="compositionally biased region" description="Polar residues" evidence="1">
    <location>
        <begin position="698"/>
        <end position="713"/>
    </location>
</feature>
<dbReference type="InterPro" id="IPR050471">
    <property type="entry name" value="AB_hydrolase"/>
</dbReference>
<gene>
    <name evidence="2" type="ORF">FIBRA_02929</name>
</gene>
<feature type="compositionally biased region" description="Basic residues" evidence="1">
    <location>
        <begin position="89"/>
        <end position="101"/>
    </location>
</feature>
<dbReference type="Gene3D" id="3.40.50.1820">
    <property type="entry name" value="alpha/beta hydrolase"/>
    <property type="match status" value="1"/>
</dbReference>
<feature type="compositionally biased region" description="Pro residues" evidence="1">
    <location>
        <begin position="271"/>
        <end position="281"/>
    </location>
</feature>
<reference evidence="2 3" key="1">
    <citation type="journal article" date="2012" name="Appl. Environ. Microbiol.">
        <title>Short-read sequencing for genomic analysis of the brown rot fungus Fibroporia radiculosa.</title>
        <authorList>
            <person name="Tang J.D."/>
            <person name="Perkins A.D."/>
            <person name="Sonstegard T.S."/>
            <person name="Schroeder S.G."/>
            <person name="Burgess S.C."/>
            <person name="Diehl S.V."/>
        </authorList>
    </citation>
    <scope>NUCLEOTIDE SEQUENCE [LARGE SCALE GENOMIC DNA]</scope>
    <source>
        <strain evidence="2 3">TFFH 294</strain>
    </source>
</reference>
<feature type="compositionally biased region" description="Polar residues" evidence="1">
    <location>
        <begin position="321"/>
        <end position="332"/>
    </location>
</feature>
<protein>
    <recommendedName>
        <fullName evidence="4">AB hydrolase-1 domain-containing protein</fullName>
    </recommendedName>
</protein>
<keyword evidence="3" id="KW-1185">Reference proteome</keyword>
<feature type="region of interest" description="Disordered" evidence="1">
    <location>
        <begin position="790"/>
        <end position="813"/>
    </location>
</feature>